<dbReference type="EMBL" id="ASHM01018665">
    <property type="protein sequence ID" value="PNY00227.1"/>
    <property type="molecule type" value="Genomic_DNA"/>
</dbReference>
<evidence type="ECO:0000313" key="1">
    <source>
        <dbReference type="EMBL" id="PNY00227.1"/>
    </source>
</evidence>
<accession>A0A2K3NB16</accession>
<name>A0A2K3NB16_TRIPR</name>
<organism evidence="1 2">
    <name type="scientific">Trifolium pratense</name>
    <name type="common">Red clover</name>
    <dbReference type="NCBI Taxonomy" id="57577"/>
    <lineage>
        <taxon>Eukaryota</taxon>
        <taxon>Viridiplantae</taxon>
        <taxon>Streptophyta</taxon>
        <taxon>Embryophyta</taxon>
        <taxon>Tracheophyta</taxon>
        <taxon>Spermatophyta</taxon>
        <taxon>Magnoliopsida</taxon>
        <taxon>eudicotyledons</taxon>
        <taxon>Gunneridae</taxon>
        <taxon>Pentapetalae</taxon>
        <taxon>rosids</taxon>
        <taxon>fabids</taxon>
        <taxon>Fabales</taxon>
        <taxon>Fabaceae</taxon>
        <taxon>Papilionoideae</taxon>
        <taxon>50 kb inversion clade</taxon>
        <taxon>NPAAA clade</taxon>
        <taxon>Hologalegina</taxon>
        <taxon>IRL clade</taxon>
        <taxon>Trifolieae</taxon>
        <taxon>Trifolium</taxon>
    </lineage>
</organism>
<comment type="caution">
    <text evidence="1">The sequence shown here is derived from an EMBL/GenBank/DDBJ whole genome shotgun (WGS) entry which is preliminary data.</text>
</comment>
<reference evidence="1 2" key="1">
    <citation type="journal article" date="2014" name="Am. J. Bot.">
        <title>Genome assembly and annotation for red clover (Trifolium pratense; Fabaceae).</title>
        <authorList>
            <person name="Istvanek J."/>
            <person name="Jaros M."/>
            <person name="Krenek A."/>
            <person name="Repkova J."/>
        </authorList>
    </citation>
    <scope>NUCLEOTIDE SEQUENCE [LARGE SCALE GENOMIC DNA]</scope>
    <source>
        <strain evidence="2">cv. Tatra</strain>
        <tissue evidence="1">Young leaves</tissue>
    </source>
</reference>
<protein>
    <submittedName>
        <fullName evidence="1">Uncharacterized protein</fullName>
    </submittedName>
</protein>
<evidence type="ECO:0000313" key="2">
    <source>
        <dbReference type="Proteomes" id="UP000236291"/>
    </source>
</evidence>
<dbReference type="Proteomes" id="UP000236291">
    <property type="component" value="Unassembled WGS sequence"/>
</dbReference>
<reference evidence="1 2" key="2">
    <citation type="journal article" date="2017" name="Front. Plant Sci.">
        <title>Gene Classification and Mining of Molecular Markers Useful in Red Clover (Trifolium pratense) Breeding.</title>
        <authorList>
            <person name="Istvanek J."/>
            <person name="Dluhosova J."/>
            <person name="Dluhos P."/>
            <person name="Patkova L."/>
            <person name="Nedelnik J."/>
            <person name="Repkova J."/>
        </authorList>
    </citation>
    <scope>NUCLEOTIDE SEQUENCE [LARGE SCALE GENOMIC DNA]</scope>
    <source>
        <strain evidence="2">cv. Tatra</strain>
        <tissue evidence="1">Young leaves</tissue>
    </source>
</reference>
<sequence length="132" mass="14953">MKTSTTSTDCKRDTRCKCDLFMESIKATIDLIDIKVLLLVCDHIRFPFRKADDSNNEGFDDPCFSILVIGVVGGECRERDVDMNNLFWMSIKSIVTLILSMQRSHLHLASLLQSVEVVDVFIAFFLTASDIN</sequence>
<proteinExistence type="predicted"/>
<gene>
    <name evidence="1" type="ORF">L195_g023503</name>
</gene>
<dbReference type="AlphaFoldDB" id="A0A2K3NB16"/>